<dbReference type="KEGG" id="had:CDV25_04915"/>
<evidence type="ECO:0000313" key="2">
    <source>
        <dbReference type="Proteomes" id="UP000244890"/>
    </source>
</evidence>
<protein>
    <submittedName>
        <fullName evidence="1">Uncharacterized protein</fullName>
    </submittedName>
</protein>
<accession>A0A2U8FD87</accession>
<organism evidence="1 2">
    <name type="scientific">Helicobacter apodemus</name>
    <dbReference type="NCBI Taxonomy" id="135569"/>
    <lineage>
        <taxon>Bacteria</taxon>
        <taxon>Pseudomonadati</taxon>
        <taxon>Campylobacterota</taxon>
        <taxon>Epsilonproteobacteria</taxon>
        <taxon>Campylobacterales</taxon>
        <taxon>Helicobacteraceae</taxon>
        <taxon>Helicobacter</taxon>
    </lineage>
</organism>
<sequence>MNKVLKKVELSDMHKDCLRDFLKVEVSAYSGEMKMPVYQWQDLQEHCKREAQKIVDFHHNKLNDNLKSWIAYYKTLERICKFKLRKVAQ</sequence>
<reference evidence="1 2" key="1">
    <citation type="submission" date="2017-06" db="EMBL/GenBank/DDBJ databases">
        <title>Complete genome of Helicobacter apodemus.</title>
        <authorList>
            <person name="Cho S."/>
        </authorList>
    </citation>
    <scope>NUCLEOTIDE SEQUENCE [LARGE SCALE GENOMIC DNA]</scope>
    <source>
        <strain evidence="2">SNUVETPUB-15-01</strain>
    </source>
</reference>
<evidence type="ECO:0000313" key="1">
    <source>
        <dbReference type="EMBL" id="AWI34179.1"/>
    </source>
</evidence>
<gene>
    <name evidence="1" type="ORF">CDV25_04915</name>
</gene>
<dbReference type="EMBL" id="CP021886">
    <property type="protein sequence ID" value="AWI34179.1"/>
    <property type="molecule type" value="Genomic_DNA"/>
</dbReference>
<name>A0A2U8FD87_9HELI</name>
<dbReference type="Proteomes" id="UP000244890">
    <property type="component" value="Chromosome"/>
</dbReference>
<dbReference type="AlphaFoldDB" id="A0A2U8FD87"/>
<proteinExistence type="predicted"/>
<dbReference type="RefSeq" id="WP_108911016.1">
    <property type="nucleotide sequence ID" value="NZ_CP021886.1"/>
</dbReference>
<dbReference type="OrthoDB" id="9970884at2"/>